<dbReference type="GO" id="GO:0042167">
    <property type="term" value="P:heme catabolic process"/>
    <property type="evidence" value="ECO:0007669"/>
    <property type="project" value="TreeGrafter"/>
</dbReference>
<evidence type="ECO:0000256" key="7">
    <source>
        <dbReference type="ARBA" id="ARBA00023004"/>
    </source>
</evidence>
<dbReference type="PRINTS" id="PR00088">
    <property type="entry name" value="HAEMOXYGNASE"/>
</dbReference>
<evidence type="ECO:0000256" key="9">
    <source>
        <dbReference type="ARBA" id="ARBA00037869"/>
    </source>
</evidence>
<evidence type="ECO:0000256" key="11">
    <source>
        <dbReference type="SAM" id="MobiDB-lite"/>
    </source>
</evidence>
<dbReference type="EC" id="1.14.14.18" evidence="2"/>
<dbReference type="InterPro" id="IPR018207">
    <property type="entry name" value="Haem_oxygenase_CS"/>
</dbReference>
<feature type="region of interest" description="Disordered" evidence="11">
    <location>
        <begin position="1"/>
        <end position="51"/>
    </location>
</feature>
<keyword evidence="12" id="KW-0812">Transmembrane</keyword>
<evidence type="ECO:0000313" key="13">
    <source>
        <dbReference type="EMBL" id="KAK7799024.1"/>
    </source>
</evidence>
<proteinExistence type="inferred from homology"/>
<keyword evidence="7" id="KW-0408">Iron</keyword>
<reference evidence="13 14" key="1">
    <citation type="journal article" date="2023" name="bioRxiv">
        <title>Conserved and derived expression patterns and positive selection on dental genes reveal complex evolutionary context of ever-growing rodent molars.</title>
        <authorList>
            <person name="Calamari Z.T."/>
            <person name="Song A."/>
            <person name="Cohen E."/>
            <person name="Akter M."/>
            <person name="Roy R.D."/>
            <person name="Hallikas O."/>
            <person name="Christensen M.M."/>
            <person name="Li P."/>
            <person name="Marangoni P."/>
            <person name="Jernvall J."/>
            <person name="Klein O.D."/>
        </authorList>
    </citation>
    <scope>NUCLEOTIDE SEQUENCE [LARGE SCALE GENOMIC DNA]</scope>
    <source>
        <strain evidence="13">V071</strain>
    </source>
</reference>
<evidence type="ECO:0000256" key="5">
    <source>
        <dbReference type="ARBA" id="ARBA00022737"/>
    </source>
</evidence>
<evidence type="ECO:0000256" key="10">
    <source>
        <dbReference type="ARBA" id="ARBA00047547"/>
    </source>
</evidence>
<dbReference type="GO" id="GO:0046872">
    <property type="term" value="F:metal ion binding"/>
    <property type="evidence" value="ECO:0007669"/>
    <property type="project" value="UniProtKB-KW"/>
</dbReference>
<evidence type="ECO:0000256" key="3">
    <source>
        <dbReference type="ARBA" id="ARBA00022617"/>
    </source>
</evidence>
<evidence type="ECO:0000256" key="2">
    <source>
        <dbReference type="ARBA" id="ARBA00012360"/>
    </source>
</evidence>
<dbReference type="GO" id="GO:0004392">
    <property type="term" value="F:heme oxygenase (decyclizing) activity"/>
    <property type="evidence" value="ECO:0007669"/>
    <property type="project" value="UniProtKB-EC"/>
</dbReference>
<comment type="similarity">
    <text evidence="1">Belongs to the heme oxygenase family.</text>
</comment>
<evidence type="ECO:0000256" key="6">
    <source>
        <dbReference type="ARBA" id="ARBA00023002"/>
    </source>
</evidence>
<sequence length="345" mass="39407">MESLALLNKDQSEEGITSHSATMSSELETSEGVDESEKKNSMAPEKENHTKMADLSELLKEGTKEAHDRAENTQFVKDFLKGNIRKELFKLATTALYFTYSALEEEMDRNKDHPAFAPLYFPMELHRKQALIKDMEYFFGENWEEQVKCSEAAQKYVDRIHYVGQNEPELLVAHAYTRYMGDLSGGQVLKKVAQRALKLPSTGEGTQFYLFEHVDNAQQFKQFYRARMNALDLNLKTKERIVEEANKAFEYNMQVLGTDHGTYFMELRPRMHELDLLAIESKPELSREAIGSMINELLHALEKGTLEGSSCPFRTAMAVLRKPSLQFILAASVALAAGLLAWYYM</sequence>
<evidence type="ECO:0000256" key="4">
    <source>
        <dbReference type="ARBA" id="ARBA00022723"/>
    </source>
</evidence>
<comment type="function">
    <text evidence="8">Catalyzes the oxidative cleavage of heme at the alpha-methene bridge carbon, released as carbon monoxide (CO), to generate biliverdin IXalpha, while releasing the central heme iron chelate as ferrous iron.</text>
</comment>
<comment type="catalytic activity">
    <reaction evidence="10">
        <text>heme b + 3 reduced [NADPH--hemoprotein reductase] + 3 O2 = biliverdin IXalpha + CO + Fe(2+) + 3 oxidized [NADPH--hemoprotein reductase] + 3 H2O + H(+)</text>
        <dbReference type="Rhea" id="RHEA:21764"/>
        <dbReference type="Rhea" id="RHEA-COMP:11964"/>
        <dbReference type="Rhea" id="RHEA-COMP:11965"/>
        <dbReference type="ChEBI" id="CHEBI:15377"/>
        <dbReference type="ChEBI" id="CHEBI:15378"/>
        <dbReference type="ChEBI" id="CHEBI:15379"/>
        <dbReference type="ChEBI" id="CHEBI:17245"/>
        <dbReference type="ChEBI" id="CHEBI:29033"/>
        <dbReference type="ChEBI" id="CHEBI:57618"/>
        <dbReference type="ChEBI" id="CHEBI:57991"/>
        <dbReference type="ChEBI" id="CHEBI:58210"/>
        <dbReference type="ChEBI" id="CHEBI:60344"/>
        <dbReference type="EC" id="1.14.14.18"/>
    </reaction>
    <physiologicalReaction direction="left-to-right" evidence="10">
        <dbReference type="Rhea" id="RHEA:21765"/>
    </physiologicalReaction>
</comment>
<organism evidence="13 14">
    <name type="scientific">Myodes glareolus</name>
    <name type="common">Bank vole</name>
    <name type="synonym">Clethrionomys glareolus</name>
    <dbReference type="NCBI Taxonomy" id="447135"/>
    <lineage>
        <taxon>Eukaryota</taxon>
        <taxon>Metazoa</taxon>
        <taxon>Chordata</taxon>
        <taxon>Craniata</taxon>
        <taxon>Vertebrata</taxon>
        <taxon>Euteleostomi</taxon>
        <taxon>Mammalia</taxon>
        <taxon>Eutheria</taxon>
        <taxon>Euarchontoglires</taxon>
        <taxon>Glires</taxon>
        <taxon>Rodentia</taxon>
        <taxon>Myomorpha</taxon>
        <taxon>Muroidea</taxon>
        <taxon>Cricetidae</taxon>
        <taxon>Arvicolinae</taxon>
        <taxon>Myodes</taxon>
    </lineage>
</organism>
<feature type="compositionally biased region" description="Basic and acidic residues" evidence="11">
    <location>
        <begin position="35"/>
        <end position="51"/>
    </location>
</feature>
<dbReference type="GO" id="GO:0020037">
    <property type="term" value="F:heme binding"/>
    <property type="evidence" value="ECO:0007669"/>
    <property type="project" value="TreeGrafter"/>
</dbReference>
<dbReference type="PANTHER" id="PTHR10720:SF2">
    <property type="entry name" value="HEME OXYGENASE 2"/>
    <property type="match status" value="1"/>
</dbReference>
<dbReference type="EMBL" id="JBBHLL010000642">
    <property type="protein sequence ID" value="KAK7799024.1"/>
    <property type="molecule type" value="Genomic_DNA"/>
</dbReference>
<dbReference type="InterPro" id="IPR016084">
    <property type="entry name" value="Haem_Oase-like_multi-hlx"/>
</dbReference>
<dbReference type="Gene3D" id="1.20.910.10">
    <property type="entry name" value="Heme oxygenase-like"/>
    <property type="match status" value="1"/>
</dbReference>
<dbReference type="GO" id="GO:0006788">
    <property type="term" value="P:heme oxidation"/>
    <property type="evidence" value="ECO:0007669"/>
    <property type="project" value="InterPro"/>
</dbReference>
<keyword evidence="12" id="KW-1133">Transmembrane helix</keyword>
<evidence type="ECO:0000256" key="8">
    <source>
        <dbReference type="ARBA" id="ARBA00037361"/>
    </source>
</evidence>
<keyword evidence="4" id="KW-0479">Metal-binding</keyword>
<dbReference type="InterPro" id="IPR016053">
    <property type="entry name" value="Haem_Oase-like"/>
</dbReference>
<keyword evidence="12" id="KW-0472">Membrane</keyword>
<dbReference type="GO" id="GO:0005789">
    <property type="term" value="C:endoplasmic reticulum membrane"/>
    <property type="evidence" value="ECO:0007669"/>
    <property type="project" value="UniProtKB-SubCell"/>
</dbReference>
<keyword evidence="5" id="KW-0677">Repeat</keyword>
<protein>
    <recommendedName>
        <fullName evidence="2">heme oxygenase (biliverdin-producing)</fullName>
        <ecNumber evidence="2">1.14.14.18</ecNumber>
    </recommendedName>
</protein>
<evidence type="ECO:0000256" key="1">
    <source>
        <dbReference type="ARBA" id="ARBA00006134"/>
    </source>
</evidence>
<dbReference type="FunFam" id="1.20.910.10:FF:000001">
    <property type="entry name" value="Heme oxygenase 1"/>
    <property type="match status" value="1"/>
</dbReference>
<accession>A0AAW0H818</accession>
<dbReference type="Proteomes" id="UP001488838">
    <property type="component" value="Unassembled WGS sequence"/>
</dbReference>
<dbReference type="PANTHER" id="PTHR10720">
    <property type="entry name" value="HEME OXYGENASE"/>
    <property type="match status" value="1"/>
</dbReference>
<keyword evidence="3" id="KW-0349">Heme</keyword>
<dbReference type="GO" id="GO:0006979">
    <property type="term" value="P:response to oxidative stress"/>
    <property type="evidence" value="ECO:0007669"/>
    <property type="project" value="TreeGrafter"/>
</dbReference>
<dbReference type="AlphaFoldDB" id="A0AAW0H818"/>
<gene>
    <name evidence="13" type="ORF">U0070_020034</name>
</gene>
<dbReference type="PROSITE" id="PS00593">
    <property type="entry name" value="HEME_OXYGENASE"/>
    <property type="match status" value="1"/>
</dbReference>
<dbReference type="Pfam" id="PF01126">
    <property type="entry name" value="Heme_oxygenase"/>
    <property type="match status" value="1"/>
</dbReference>
<dbReference type="InterPro" id="IPR002051">
    <property type="entry name" value="Haem_Oase"/>
</dbReference>
<evidence type="ECO:0000256" key="12">
    <source>
        <dbReference type="SAM" id="Phobius"/>
    </source>
</evidence>
<dbReference type="CDD" id="cd19165">
    <property type="entry name" value="HemeO"/>
    <property type="match status" value="1"/>
</dbReference>
<keyword evidence="14" id="KW-1185">Reference proteome</keyword>
<feature type="compositionally biased region" description="Polar residues" evidence="11">
    <location>
        <begin position="14"/>
        <end position="27"/>
    </location>
</feature>
<name>A0AAW0H818_MYOGA</name>
<evidence type="ECO:0000313" key="14">
    <source>
        <dbReference type="Proteomes" id="UP001488838"/>
    </source>
</evidence>
<keyword evidence="6" id="KW-0560">Oxidoreductase</keyword>
<comment type="subcellular location">
    <subcellularLocation>
        <location evidence="9">Endoplasmic reticulum membrane</location>
        <topology evidence="9">Single-pass type IV membrane protein</topology>
        <orientation evidence="9">Cytoplasmic side</orientation>
    </subcellularLocation>
</comment>
<comment type="caution">
    <text evidence="13">The sequence shown here is derived from an EMBL/GenBank/DDBJ whole genome shotgun (WGS) entry which is preliminary data.</text>
</comment>
<dbReference type="SUPFAM" id="SSF48613">
    <property type="entry name" value="Heme oxygenase-like"/>
    <property type="match status" value="1"/>
</dbReference>
<feature type="transmembrane region" description="Helical" evidence="12">
    <location>
        <begin position="324"/>
        <end position="344"/>
    </location>
</feature>